<feature type="transmembrane region" description="Helical" evidence="1">
    <location>
        <begin position="237"/>
        <end position="256"/>
    </location>
</feature>
<gene>
    <name evidence="2" type="ORF">C1I91_07785</name>
</gene>
<sequence>MNQSKYLEQITKECAEMRKPMAKKTLTSVVILVIVSIAIYIGLPMLDSRAAGTALFLTVPFLLIVLIFFIKFLRLNSEISSSSLMKNQKEIENNLISGETISDFDSDITNPAFGKHIINDSTILVGNKFILFQSLTSNGPHFKILRGDILGNFDVHYFSQNGVPGDIGVDINNKNGKFIRSIMTSDKTSFYKLLNAMENLKAYANGEAITTEQATLRQDNEFVAELKHKVTKQDKKGATKLGFLGMLFGVFLVIAGSSSGVAFVYAGLALLIISIIFTITINVKKRTE</sequence>
<dbReference type="Proteomes" id="UP000286268">
    <property type="component" value="Chromosome"/>
</dbReference>
<evidence type="ECO:0000256" key="1">
    <source>
        <dbReference type="SAM" id="Phobius"/>
    </source>
</evidence>
<dbReference type="EMBL" id="CP025746">
    <property type="protein sequence ID" value="QAA31548.1"/>
    <property type="molecule type" value="Genomic_DNA"/>
</dbReference>
<proteinExistence type="predicted"/>
<evidence type="ECO:0000313" key="2">
    <source>
        <dbReference type="EMBL" id="QAA31548.1"/>
    </source>
</evidence>
<protein>
    <submittedName>
        <fullName evidence="2">Uncharacterized protein</fullName>
    </submittedName>
</protein>
<keyword evidence="3" id="KW-1185">Reference proteome</keyword>
<accession>A0A3R5QX40</accession>
<feature type="transmembrane region" description="Helical" evidence="1">
    <location>
        <begin position="262"/>
        <end position="283"/>
    </location>
</feature>
<organism evidence="2 3">
    <name type="scientific">Clostridium manihotivorum</name>
    <dbReference type="NCBI Taxonomy" id="2320868"/>
    <lineage>
        <taxon>Bacteria</taxon>
        <taxon>Bacillati</taxon>
        <taxon>Bacillota</taxon>
        <taxon>Clostridia</taxon>
        <taxon>Eubacteriales</taxon>
        <taxon>Clostridiaceae</taxon>
        <taxon>Clostridium</taxon>
    </lineage>
</organism>
<evidence type="ECO:0000313" key="3">
    <source>
        <dbReference type="Proteomes" id="UP000286268"/>
    </source>
</evidence>
<dbReference type="KEGG" id="cmah:C1I91_07785"/>
<feature type="transmembrane region" description="Helical" evidence="1">
    <location>
        <begin position="26"/>
        <end position="46"/>
    </location>
</feature>
<keyword evidence="1" id="KW-1133">Transmembrane helix</keyword>
<dbReference type="RefSeq" id="WP_128212361.1">
    <property type="nucleotide sequence ID" value="NZ_CP025746.1"/>
</dbReference>
<feature type="transmembrane region" description="Helical" evidence="1">
    <location>
        <begin position="52"/>
        <end position="73"/>
    </location>
</feature>
<reference evidence="2 3" key="1">
    <citation type="submission" date="2018-01" db="EMBL/GenBank/DDBJ databases">
        <title>Genome Sequencing and Assembly of Anaerobacter polyendosporus strain CT4.</title>
        <authorList>
            <person name="Tachaapaikoon C."/>
            <person name="Sutheeworapong S."/>
            <person name="Jenjaroenpun P."/>
            <person name="Wongsurawat T."/>
            <person name="Nookeaw I."/>
            <person name="Cheawchanlertfa P."/>
            <person name="Kosugi A."/>
            <person name="Cheevadhanarak S."/>
            <person name="Ratanakhanokchai K."/>
        </authorList>
    </citation>
    <scope>NUCLEOTIDE SEQUENCE [LARGE SCALE GENOMIC DNA]</scope>
    <source>
        <strain evidence="2 3">CT4</strain>
    </source>
</reference>
<dbReference type="AlphaFoldDB" id="A0A3R5QX40"/>
<keyword evidence="1" id="KW-0812">Transmembrane</keyword>
<keyword evidence="1" id="KW-0472">Membrane</keyword>
<name>A0A3R5QX40_9CLOT</name>
<dbReference type="OrthoDB" id="1905887at2"/>